<evidence type="ECO:0000256" key="2">
    <source>
        <dbReference type="ARBA" id="ARBA00022475"/>
    </source>
</evidence>
<dbReference type="HOGENOM" id="CLU_029940_1_0_1"/>
<dbReference type="SUPFAM" id="SSF88713">
    <property type="entry name" value="Glycoside hydrolase/deacetylase"/>
    <property type="match status" value="1"/>
</dbReference>
<keyword evidence="3" id="KW-0336">GPI-anchor</keyword>
<dbReference type="STRING" id="1858805.M5FUX1"/>
<evidence type="ECO:0000256" key="4">
    <source>
        <dbReference type="ARBA" id="ARBA00023136"/>
    </source>
</evidence>
<keyword evidence="9" id="KW-1185">Reference proteome</keyword>
<dbReference type="GO" id="GO:0005975">
    <property type="term" value="P:carbohydrate metabolic process"/>
    <property type="evidence" value="ECO:0007669"/>
    <property type="project" value="InterPro"/>
</dbReference>
<sequence>MGKKRVLCGYGIDVDAVSGWINTQNGDKADATNISRGIFGATVGVDRLLGLWKKYNIKATFFTPGHSIETFPKQIAKIRDGGHEIAIHGYTHEIMTKLTTQQQKDVLTKCVDVITAFTGKPPVGYTAPGWATTKDTVRLLEEAGIKYDHSFMHHDCQMYWVPKMDQTWVETDYSKDPSHWMKPMGELTHSNVVEVPANWHLDDWPPLSYVTGRPSHGFVDPDVVLKLWKSQFDFYYREYDTFVFPISIHPQVSGKAQVMLLHEKLIEYINTHEGVEWMTLADMAEEFRAGRIEGYHVEGGAAKGILDD</sequence>
<protein>
    <submittedName>
        <fullName evidence="8">Glycoside hydrolase/deacetylase</fullName>
    </submittedName>
</protein>
<keyword evidence="4" id="KW-0472">Membrane</keyword>
<dbReference type="GO" id="GO:0098552">
    <property type="term" value="C:side of membrane"/>
    <property type="evidence" value="ECO:0007669"/>
    <property type="project" value="UniProtKB-KW"/>
</dbReference>
<accession>M5FUX1</accession>
<evidence type="ECO:0000259" key="7">
    <source>
        <dbReference type="PROSITE" id="PS51677"/>
    </source>
</evidence>
<dbReference type="PROSITE" id="PS51677">
    <property type="entry name" value="NODB"/>
    <property type="match status" value="1"/>
</dbReference>
<dbReference type="GO" id="GO:0071555">
    <property type="term" value="P:cell wall organization"/>
    <property type="evidence" value="ECO:0007669"/>
    <property type="project" value="UniProtKB-KW"/>
</dbReference>
<dbReference type="AlphaFoldDB" id="M5FUX1"/>
<keyword evidence="6" id="KW-0961">Cell wall biogenesis/degradation</keyword>
<proteinExistence type="predicted"/>
<dbReference type="Gene3D" id="3.20.20.370">
    <property type="entry name" value="Glycoside hydrolase/deacetylase"/>
    <property type="match status" value="1"/>
</dbReference>
<dbReference type="Proteomes" id="UP000030653">
    <property type="component" value="Unassembled WGS sequence"/>
</dbReference>
<dbReference type="GO" id="GO:0016810">
    <property type="term" value="F:hydrolase activity, acting on carbon-nitrogen (but not peptide) bonds"/>
    <property type="evidence" value="ECO:0007669"/>
    <property type="project" value="InterPro"/>
</dbReference>
<dbReference type="OMA" id="GYTHEFV"/>
<evidence type="ECO:0000313" key="9">
    <source>
        <dbReference type="Proteomes" id="UP000030653"/>
    </source>
</evidence>
<keyword evidence="3" id="KW-0325">Glycoprotein</keyword>
<keyword evidence="8" id="KW-0378">Hydrolase</keyword>
<organism evidence="8 9">
    <name type="scientific">Dacryopinax primogenitus (strain DJM 731)</name>
    <name type="common">Brown rot fungus</name>
    <dbReference type="NCBI Taxonomy" id="1858805"/>
    <lineage>
        <taxon>Eukaryota</taxon>
        <taxon>Fungi</taxon>
        <taxon>Dikarya</taxon>
        <taxon>Basidiomycota</taxon>
        <taxon>Agaricomycotina</taxon>
        <taxon>Dacrymycetes</taxon>
        <taxon>Dacrymycetales</taxon>
        <taxon>Dacrymycetaceae</taxon>
        <taxon>Dacryopinax</taxon>
    </lineage>
</organism>
<dbReference type="CDD" id="cd10938">
    <property type="entry name" value="CE4_HpPgdA_like"/>
    <property type="match status" value="1"/>
</dbReference>
<evidence type="ECO:0000256" key="5">
    <source>
        <dbReference type="ARBA" id="ARBA00023288"/>
    </source>
</evidence>
<dbReference type="PANTHER" id="PTHR47561">
    <property type="entry name" value="POLYSACCHARIDE DEACETYLASE FAMILY PROTEIN (AFU_ORTHOLOGUE AFUA_6G05030)"/>
    <property type="match status" value="1"/>
</dbReference>
<evidence type="ECO:0000313" key="8">
    <source>
        <dbReference type="EMBL" id="EJT99334.1"/>
    </source>
</evidence>
<dbReference type="RefSeq" id="XP_040626232.1">
    <property type="nucleotide sequence ID" value="XM_040775909.1"/>
</dbReference>
<gene>
    <name evidence="8" type="ORF">DACRYDRAFT_69775</name>
</gene>
<dbReference type="GeneID" id="63690971"/>
<dbReference type="InterPro" id="IPR002509">
    <property type="entry name" value="NODB_dom"/>
</dbReference>
<evidence type="ECO:0000256" key="1">
    <source>
        <dbReference type="ARBA" id="ARBA00004609"/>
    </source>
</evidence>
<dbReference type="Pfam" id="PF01522">
    <property type="entry name" value="Polysacc_deac_1"/>
    <property type="match status" value="1"/>
</dbReference>
<dbReference type="InterPro" id="IPR037950">
    <property type="entry name" value="PgdA-like"/>
</dbReference>
<dbReference type="EMBL" id="JH795870">
    <property type="protein sequence ID" value="EJT99334.1"/>
    <property type="molecule type" value="Genomic_DNA"/>
</dbReference>
<evidence type="ECO:0000256" key="6">
    <source>
        <dbReference type="ARBA" id="ARBA00023316"/>
    </source>
</evidence>
<dbReference type="InterPro" id="IPR011330">
    <property type="entry name" value="Glyco_hydro/deAcase_b/a-brl"/>
</dbReference>
<keyword evidence="2" id="KW-1003">Cell membrane</keyword>
<reference evidence="8 9" key="1">
    <citation type="journal article" date="2012" name="Science">
        <title>The Paleozoic origin of enzymatic lignin decomposition reconstructed from 31 fungal genomes.</title>
        <authorList>
            <person name="Floudas D."/>
            <person name="Binder M."/>
            <person name="Riley R."/>
            <person name="Barry K."/>
            <person name="Blanchette R.A."/>
            <person name="Henrissat B."/>
            <person name="Martinez A.T."/>
            <person name="Otillar R."/>
            <person name="Spatafora J.W."/>
            <person name="Yadav J.S."/>
            <person name="Aerts A."/>
            <person name="Benoit I."/>
            <person name="Boyd A."/>
            <person name="Carlson A."/>
            <person name="Copeland A."/>
            <person name="Coutinho P.M."/>
            <person name="de Vries R.P."/>
            <person name="Ferreira P."/>
            <person name="Findley K."/>
            <person name="Foster B."/>
            <person name="Gaskell J."/>
            <person name="Glotzer D."/>
            <person name="Gorecki P."/>
            <person name="Heitman J."/>
            <person name="Hesse C."/>
            <person name="Hori C."/>
            <person name="Igarashi K."/>
            <person name="Jurgens J.A."/>
            <person name="Kallen N."/>
            <person name="Kersten P."/>
            <person name="Kohler A."/>
            <person name="Kuees U."/>
            <person name="Kumar T.K.A."/>
            <person name="Kuo A."/>
            <person name="LaButti K."/>
            <person name="Larrondo L.F."/>
            <person name="Lindquist E."/>
            <person name="Ling A."/>
            <person name="Lombard V."/>
            <person name="Lucas S."/>
            <person name="Lundell T."/>
            <person name="Martin R."/>
            <person name="McLaughlin D.J."/>
            <person name="Morgenstern I."/>
            <person name="Morin E."/>
            <person name="Murat C."/>
            <person name="Nagy L.G."/>
            <person name="Nolan M."/>
            <person name="Ohm R.A."/>
            <person name="Patyshakuliyeva A."/>
            <person name="Rokas A."/>
            <person name="Ruiz-Duenas F.J."/>
            <person name="Sabat G."/>
            <person name="Salamov A."/>
            <person name="Samejima M."/>
            <person name="Schmutz J."/>
            <person name="Slot J.C."/>
            <person name="St John F."/>
            <person name="Stenlid J."/>
            <person name="Sun H."/>
            <person name="Sun S."/>
            <person name="Syed K."/>
            <person name="Tsang A."/>
            <person name="Wiebenga A."/>
            <person name="Young D."/>
            <person name="Pisabarro A."/>
            <person name="Eastwood D.C."/>
            <person name="Martin F."/>
            <person name="Cullen D."/>
            <person name="Grigoriev I.V."/>
            <person name="Hibbett D.S."/>
        </authorList>
    </citation>
    <scope>NUCLEOTIDE SEQUENCE [LARGE SCALE GENOMIC DNA]</scope>
    <source>
        <strain evidence="8 9">DJM-731 SS1</strain>
    </source>
</reference>
<dbReference type="PANTHER" id="PTHR47561:SF1">
    <property type="entry name" value="POLYSACCHARIDE DEACETYLASE FAMILY PROTEIN (AFU_ORTHOLOGUE AFUA_6G05030)"/>
    <property type="match status" value="1"/>
</dbReference>
<name>M5FUX1_DACPD</name>
<evidence type="ECO:0000256" key="3">
    <source>
        <dbReference type="ARBA" id="ARBA00022622"/>
    </source>
</evidence>
<dbReference type="GO" id="GO:0005886">
    <property type="term" value="C:plasma membrane"/>
    <property type="evidence" value="ECO:0007669"/>
    <property type="project" value="UniProtKB-SubCell"/>
</dbReference>
<feature type="domain" description="NodB homology" evidence="7">
    <location>
        <begin position="28"/>
        <end position="237"/>
    </location>
</feature>
<keyword evidence="5" id="KW-0449">Lipoprotein</keyword>
<comment type="subcellular location">
    <subcellularLocation>
        <location evidence="1">Cell membrane</location>
        <topology evidence="1">Lipid-anchor</topology>
        <topology evidence="1">GPI-anchor</topology>
    </subcellularLocation>
</comment>
<dbReference type="OrthoDB" id="3162524at2759"/>